<dbReference type="HOGENOM" id="CLU_820142_0_0_1"/>
<reference evidence="3 4" key="2">
    <citation type="journal article" date="2008" name="Nature">
        <title>The Phaeodactylum genome reveals the evolutionary history of diatom genomes.</title>
        <authorList>
            <person name="Bowler C."/>
            <person name="Allen A.E."/>
            <person name="Badger J.H."/>
            <person name="Grimwood J."/>
            <person name="Jabbari K."/>
            <person name="Kuo A."/>
            <person name="Maheswari U."/>
            <person name="Martens C."/>
            <person name="Maumus F."/>
            <person name="Otillar R.P."/>
            <person name="Rayko E."/>
            <person name="Salamov A."/>
            <person name="Vandepoele K."/>
            <person name="Beszteri B."/>
            <person name="Gruber A."/>
            <person name="Heijde M."/>
            <person name="Katinka M."/>
            <person name="Mock T."/>
            <person name="Valentin K."/>
            <person name="Verret F."/>
            <person name="Berges J.A."/>
            <person name="Brownlee C."/>
            <person name="Cadoret J.P."/>
            <person name="Chiovitti A."/>
            <person name="Choi C.J."/>
            <person name="Coesel S."/>
            <person name="De Martino A."/>
            <person name="Detter J.C."/>
            <person name="Durkin C."/>
            <person name="Falciatore A."/>
            <person name="Fournet J."/>
            <person name="Haruta M."/>
            <person name="Huysman M.J."/>
            <person name="Jenkins B.D."/>
            <person name="Jiroutova K."/>
            <person name="Jorgensen R.E."/>
            <person name="Joubert Y."/>
            <person name="Kaplan A."/>
            <person name="Kroger N."/>
            <person name="Kroth P.G."/>
            <person name="La Roche J."/>
            <person name="Lindquist E."/>
            <person name="Lommer M."/>
            <person name="Martin-Jezequel V."/>
            <person name="Lopez P.J."/>
            <person name="Lucas S."/>
            <person name="Mangogna M."/>
            <person name="McGinnis K."/>
            <person name="Medlin L.K."/>
            <person name="Montsant A."/>
            <person name="Oudot-Le Secq M.P."/>
            <person name="Napoli C."/>
            <person name="Obornik M."/>
            <person name="Parker M.S."/>
            <person name="Petit J.L."/>
            <person name="Porcel B.M."/>
            <person name="Poulsen N."/>
            <person name="Robison M."/>
            <person name="Rychlewski L."/>
            <person name="Rynearson T.A."/>
            <person name="Schmutz J."/>
            <person name="Shapiro H."/>
            <person name="Siaut M."/>
            <person name="Stanley M."/>
            <person name="Sussman M.R."/>
            <person name="Taylor A.R."/>
            <person name="Vardi A."/>
            <person name="von Dassow P."/>
            <person name="Vyverman W."/>
            <person name="Willis A."/>
            <person name="Wyrwicz L.S."/>
            <person name="Rokhsar D.S."/>
            <person name="Weissenbach J."/>
            <person name="Armbrust E.V."/>
            <person name="Green B.R."/>
            <person name="Van de Peer Y."/>
            <person name="Grigoriev I.V."/>
        </authorList>
    </citation>
    <scope>NUCLEOTIDE SEQUENCE [LARGE SCALE GENOMIC DNA]</scope>
    <source>
        <strain evidence="3 4">CCMP1335</strain>
    </source>
</reference>
<dbReference type="OMA" id="WVPSHMR"/>
<feature type="coiled-coil region" evidence="1">
    <location>
        <begin position="109"/>
        <end position="144"/>
    </location>
</feature>
<keyword evidence="1" id="KW-0175">Coiled coil</keyword>
<gene>
    <name evidence="3" type="ORF">THAPS_23472</name>
</gene>
<feature type="region of interest" description="Disordered" evidence="2">
    <location>
        <begin position="172"/>
        <end position="193"/>
    </location>
</feature>
<feature type="compositionally biased region" description="Basic and acidic residues" evidence="2">
    <location>
        <begin position="257"/>
        <end position="272"/>
    </location>
</feature>
<dbReference type="EMBL" id="CP001160">
    <property type="protein sequence ID" value="ACI64556.1"/>
    <property type="molecule type" value="Genomic_DNA"/>
</dbReference>
<feature type="compositionally biased region" description="Basic and acidic residues" evidence="2">
    <location>
        <begin position="280"/>
        <end position="291"/>
    </location>
</feature>
<name>B5YN16_THAPS</name>
<feature type="compositionally biased region" description="Low complexity" evidence="2">
    <location>
        <begin position="304"/>
        <end position="318"/>
    </location>
</feature>
<evidence type="ECO:0000256" key="2">
    <source>
        <dbReference type="SAM" id="MobiDB-lite"/>
    </source>
</evidence>
<evidence type="ECO:0000313" key="4">
    <source>
        <dbReference type="Proteomes" id="UP000001449"/>
    </source>
</evidence>
<evidence type="ECO:0000313" key="3">
    <source>
        <dbReference type="EMBL" id="ACI64556.1"/>
    </source>
</evidence>
<evidence type="ECO:0000256" key="1">
    <source>
        <dbReference type="SAM" id="Coils"/>
    </source>
</evidence>
<dbReference type="GeneID" id="7442866"/>
<dbReference type="Proteomes" id="UP000001449">
    <property type="component" value="Chromosome 7"/>
</dbReference>
<proteinExistence type="predicted"/>
<sequence>MADAAAFFAKKKKGKKFKSFNANKIDVASVTQTVHVDDVAAADEVAATGKAMGEIKVENDQWADTTTAWGGASNNATSGGDSKVAELMDMNALNQLRSTEDDVAERLRIEETKAQLARAKEGMAKEAERLAAEKEAKEQKAAARAAGVAASSTGGGGLGGIGGKWVPSHMRSGGSAIRGPASMDGAGLMNKPNVTDEELFPDLAAADKILAEKEQKEKASVAGSGGGIRAPSGWGNRGGAAAASPAQRKPLNLSTPAERKPLNLVSAKKEEEAVAPAPAHVEETEIMEESKPTTSAPVEEKPVAATAATTSSSDAAAAPEKKIVLKKKKKKDLSTFKAK</sequence>
<dbReference type="KEGG" id="tps:THAPS_23472"/>
<protein>
    <submittedName>
        <fullName evidence="3">Uncharacterized protein</fullName>
    </submittedName>
</protein>
<dbReference type="InParanoid" id="B5YN16"/>
<reference evidence="3 4" key="1">
    <citation type="journal article" date="2004" name="Science">
        <title>The genome of the diatom Thalassiosira pseudonana: ecology, evolution, and metabolism.</title>
        <authorList>
            <person name="Armbrust E.V."/>
            <person name="Berges J.A."/>
            <person name="Bowler C."/>
            <person name="Green B.R."/>
            <person name="Martinez D."/>
            <person name="Putnam N.H."/>
            <person name="Zhou S."/>
            <person name="Allen A.E."/>
            <person name="Apt K.E."/>
            <person name="Bechner M."/>
            <person name="Brzezinski M.A."/>
            <person name="Chaal B.K."/>
            <person name="Chiovitti A."/>
            <person name="Davis A.K."/>
            <person name="Demarest M.S."/>
            <person name="Detter J.C."/>
            <person name="Glavina T."/>
            <person name="Goodstein D."/>
            <person name="Hadi M.Z."/>
            <person name="Hellsten U."/>
            <person name="Hildebrand M."/>
            <person name="Jenkins B.D."/>
            <person name="Jurka J."/>
            <person name="Kapitonov V.V."/>
            <person name="Kroger N."/>
            <person name="Lau W.W."/>
            <person name="Lane T.W."/>
            <person name="Larimer F.W."/>
            <person name="Lippmeier J.C."/>
            <person name="Lucas S."/>
            <person name="Medina M."/>
            <person name="Montsant A."/>
            <person name="Obornik M."/>
            <person name="Parker M.S."/>
            <person name="Palenik B."/>
            <person name="Pazour G.J."/>
            <person name="Richardson P.M."/>
            <person name="Rynearson T.A."/>
            <person name="Saito M.A."/>
            <person name="Schwartz D.C."/>
            <person name="Thamatrakoln K."/>
            <person name="Valentin K."/>
            <person name="Vardi A."/>
            <person name="Wilkerson F.P."/>
            <person name="Rokhsar D.S."/>
        </authorList>
    </citation>
    <scope>NUCLEOTIDE SEQUENCE [LARGE SCALE GENOMIC DNA]</scope>
    <source>
        <strain evidence="3 4">CCMP1335</strain>
    </source>
</reference>
<feature type="region of interest" description="Disordered" evidence="2">
    <location>
        <begin position="214"/>
        <end position="318"/>
    </location>
</feature>
<dbReference type="eggNOG" id="ENOG502SRK1">
    <property type="taxonomic scope" value="Eukaryota"/>
</dbReference>
<dbReference type="PaxDb" id="35128-Thaps23472"/>
<dbReference type="AlphaFoldDB" id="B5YN16"/>
<accession>B5YN16</accession>
<organism evidence="3 4">
    <name type="scientific">Thalassiosira pseudonana</name>
    <name type="common">Marine diatom</name>
    <name type="synonym">Cyclotella nana</name>
    <dbReference type="NCBI Taxonomy" id="35128"/>
    <lineage>
        <taxon>Eukaryota</taxon>
        <taxon>Sar</taxon>
        <taxon>Stramenopiles</taxon>
        <taxon>Ochrophyta</taxon>
        <taxon>Bacillariophyta</taxon>
        <taxon>Coscinodiscophyceae</taxon>
        <taxon>Thalassiosirophycidae</taxon>
        <taxon>Thalassiosirales</taxon>
        <taxon>Thalassiosiraceae</taxon>
        <taxon>Thalassiosira</taxon>
    </lineage>
</organism>
<keyword evidence="4" id="KW-1185">Reference proteome</keyword>
<dbReference type="RefSeq" id="XP_002295839.1">
    <property type="nucleotide sequence ID" value="XM_002295803.1"/>
</dbReference>